<dbReference type="EMBL" id="JANHOG010000520">
    <property type="protein sequence ID" value="KAJ3553597.1"/>
    <property type="molecule type" value="Genomic_DNA"/>
</dbReference>
<proteinExistence type="predicted"/>
<protein>
    <submittedName>
        <fullName evidence="1">Uncharacterized protein</fullName>
    </submittedName>
</protein>
<name>A0ACC1T5X3_9APHY</name>
<accession>A0ACC1T5X3</accession>
<evidence type="ECO:0000313" key="1">
    <source>
        <dbReference type="EMBL" id="KAJ3553597.1"/>
    </source>
</evidence>
<sequence>MSDSGESLELAQFRATLTDNYITYVVATLVIYEYLSSFPAEVEFSQVDIWLWRRLDLTYFPTRKRRECGVIAPLQDVIDVLVFVVLTAFATIRVYALRGRNKWLAALSVLSGLVPIVISIYIFTRESIWYRNEPVLGVVCDFAVNLPNDTVFACALFYQYLGFIIMDFTVLLVTMSATTYQIRAVVQLDDNLSLGGTLLRDGSLYFITLVITNIAEILINIPPAAHTTNPVGSPFLALHPLLISRFLLNLQRAYHGGAGKLGETARMRFSRFSIPMFKVAHVEEETYYSEMGMSLAFDHIEQHEELDEFEDEKI</sequence>
<evidence type="ECO:0000313" key="2">
    <source>
        <dbReference type="Proteomes" id="UP001148662"/>
    </source>
</evidence>
<keyword evidence="2" id="KW-1185">Reference proteome</keyword>
<dbReference type="Proteomes" id="UP001148662">
    <property type="component" value="Unassembled WGS sequence"/>
</dbReference>
<reference evidence="1" key="1">
    <citation type="submission" date="2022-07" db="EMBL/GenBank/DDBJ databases">
        <title>Genome Sequence of Phlebia brevispora.</title>
        <authorList>
            <person name="Buettner E."/>
        </authorList>
    </citation>
    <scope>NUCLEOTIDE SEQUENCE</scope>
    <source>
        <strain evidence="1">MPL23</strain>
    </source>
</reference>
<comment type="caution">
    <text evidence="1">The sequence shown here is derived from an EMBL/GenBank/DDBJ whole genome shotgun (WGS) entry which is preliminary data.</text>
</comment>
<organism evidence="1 2">
    <name type="scientific">Phlebia brevispora</name>
    <dbReference type="NCBI Taxonomy" id="194682"/>
    <lineage>
        <taxon>Eukaryota</taxon>
        <taxon>Fungi</taxon>
        <taxon>Dikarya</taxon>
        <taxon>Basidiomycota</taxon>
        <taxon>Agaricomycotina</taxon>
        <taxon>Agaricomycetes</taxon>
        <taxon>Polyporales</taxon>
        <taxon>Meruliaceae</taxon>
        <taxon>Phlebia</taxon>
    </lineage>
</organism>
<gene>
    <name evidence="1" type="ORF">NM688_g3525</name>
</gene>